<gene>
    <name evidence="1" type="ORF">DSO57_1003677</name>
</gene>
<accession>A0ACC2T8K3</accession>
<protein>
    <submittedName>
        <fullName evidence="1">Uncharacterized protein</fullName>
    </submittedName>
</protein>
<proteinExistence type="predicted"/>
<sequence length="183" mass="20242">MASFQLPLYPMLDGLHNVPSNLHIPLEQESSLVSTSPTKSDGFEFPLLSSLPNENESLALLLKVLCLSSCQGLTQRDIDLIMSFYQYVPSAGAMLDIKYLTKLLLLQPLTGTVRALLAVICSVVLYTNSAFSIGGDPTIEAAAYFSFASSYVQFNFENLADWEVECFQYASRFVNFIIDGLFL</sequence>
<dbReference type="Proteomes" id="UP001165960">
    <property type="component" value="Unassembled WGS sequence"/>
</dbReference>
<evidence type="ECO:0000313" key="2">
    <source>
        <dbReference type="Proteomes" id="UP001165960"/>
    </source>
</evidence>
<evidence type="ECO:0000313" key="1">
    <source>
        <dbReference type="EMBL" id="KAJ9070815.1"/>
    </source>
</evidence>
<organism evidence="1 2">
    <name type="scientific">Entomophthora muscae</name>
    <dbReference type="NCBI Taxonomy" id="34485"/>
    <lineage>
        <taxon>Eukaryota</taxon>
        <taxon>Fungi</taxon>
        <taxon>Fungi incertae sedis</taxon>
        <taxon>Zoopagomycota</taxon>
        <taxon>Entomophthoromycotina</taxon>
        <taxon>Entomophthoromycetes</taxon>
        <taxon>Entomophthorales</taxon>
        <taxon>Entomophthoraceae</taxon>
        <taxon>Entomophthora</taxon>
    </lineage>
</organism>
<keyword evidence="2" id="KW-1185">Reference proteome</keyword>
<reference evidence="1" key="1">
    <citation type="submission" date="2022-04" db="EMBL/GenBank/DDBJ databases">
        <title>Genome of the entomopathogenic fungus Entomophthora muscae.</title>
        <authorList>
            <person name="Elya C."/>
            <person name="Lovett B.R."/>
            <person name="Lee E."/>
            <person name="Macias A.M."/>
            <person name="Hajek A.E."/>
            <person name="De Bivort B.L."/>
            <person name="Kasson M.T."/>
            <person name="De Fine Licht H.H."/>
            <person name="Stajich J.E."/>
        </authorList>
    </citation>
    <scope>NUCLEOTIDE SEQUENCE</scope>
    <source>
        <strain evidence="1">Berkeley</strain>
    </source>
</reference>
<dbReference type="EMBL" id="QTSX02003559">
    <property type="protein sequence ID" value="KAJ9070815.1"/>
    <property type="molecule type" value="Genomic_DNA"/>
</dbReference>
<comment type="caution">
    <text evidence="1">The sequence shown here is derived from an EMBL/GenBank/DDBJ whole genome shotgun (WGS) entry which is preliminary data.</text>
</comment>
<name>A0ACC2T8K3_9FUNG</name>